<reference evidence="1" key="1">
    <citation type="submission" date="2014-02" db="EMBL/GenBank/DDBJ databases">
        <title>Expanding our view of genomic diversity in Candidatus Accumulibacter clades.</title>
        <authorList>
            <person name="Skennerton C.T."/>
            <person name="Barr J.J."/>
            <person name="Slater F.R."/>
            <person name="Bond P.L."/>
            <person name="Tyson G.W."/>
        </authorList>
    </citation>
    <scope>NUCLEOTIDE SEQUENCE [LARGE SCALE GENOMIC DNA]</scope>
</reference>
<dbReference type="STRING" id="1454001.AW08_02667"/>
<dbReference type="NCBIfam" id="NF040826">
    <property type="entry name" value="lxa_BCAM0308"/>
    <property type="match status" value="1"/>
</dbReference>
<gene>
    <name evidence="1" type="ORF">AW08_02667</name>
</gene>
<protein>
    <recommendedName>
        <fullName evidence="3">ATPase</fullName>
    </recommendedName>
</protein>
<sequence>MSSKSIPAGFQQVRRDRLLQEEAHDSYRSKGKLAEPTICPDCHAVFSHGRWQWGIAAPADAQRVRCPACHRVHDHCPAGCVVLDGAFLQAHHDDIVHLVRNEAERQRAEHPLKRVMAFDDHEAELRLSTTDIHLARAIGEAVHHAYQGTLEFHYNPQELRLHVHWSR</sequence>
<organism evidence="1 2">
    <name type="scientific">Candidatus Accumulibacter adjunctus</name>
    <dbReference type="NCBI Taxonomy" id="1454001"/>
    <lineage>
        <taxon>Bacteria</taxon>
        <taxon>Pseudomonadati</taxon>
        <taxon>Pseudomonadota</taxon>
        <taxon>Betaproteobacteria</taxon>
        <taxon>Candidatus Accumulibacter</taxon>
    </lineage>
</organism>
<name>A0A011MUP6_9PROT</name>
<dbReference type="Proteomes" id="UP000020218">
    <property type="component" value="Unassembled WGS sequence"/>
</dbReference>
<dbReference type="InterPro" id="IPR047706">
    <property type="entry name" value="BCAM0308-like"/>
</dbReference>
<dbReference type="EMBL" id="JFAX01000016">
    <property type="protein sequence ID" value="EXI66311.1"/>
    <property type="molecule type" value="Genomic_DNA"/>
</dbReference>
<evidence type="ECO:0000313" key="1">
    <source>
        <dbReference type="EMBL" id="EXI66311.1"/>
    </source>
</evidence>
<evidence type="ECO:0000313" key="2">
    <source>
        <dbReference type="Proteomes" id="UP000020218"/>
    </source>
</evidence>
<proteinExistence type="predicted"/>
<dbReference type="AlphaFoldDB" id="A0A011MUP6"/>
<accession>A0A011MUP6</accession>
<evidence type="ECO:0008006" key="3">
    <source>
        <dbReference type="Google" id="ProtNLM"/>
    </source>
</evidence>
<dbReference type="PATRIC" id="fig|1454001.3.peg.2717"/>
<comment type="caution">
    <text evidence="1">The sequence shown here is derived from an EMBL/GenBank/DDBJ whole genome shotgun (WGS) entry which is preliminary data.</text>
</comment>
<keyword evidence="2" id="KW-1185">Reference proteome</keyword>